<dbReference type="SUPFAM" id="SSF52467">
    <property type="entry name" value="DHS-like NAD/FAD-binding domain"/>
    <property type="match status" value="1"/>
</dbReference>
<evidence type="ECO:0000256" key="1">
    <source>
        <dbReference type="ARBA" id="ARBA00012928"/>
    </source>
</evidence>
<protein>
    <recommendedName>
        <fullName evidence="1">protein acetyllysine N-acetyltransferase</fullName>
        <ecNumber evidence="1">2.3.1.286</ecNumber>
    </recommendedName>
</protein>
<dbReference type="EMBL" id="FOXB01000045">
    <property type="protein sequence ID" value="SFP83118.1"/>
    <property type="molecule type" value="Genomic_DNA"/>
</dbReference>
<dbReference type="OrthoDB" id="9800582at2"/>
<dbReference type="AlphaFoldDB" id="A0A1I5TJI3"/>
<dbReference type="EC" id="2.3.1.286" evidence="1"/>
<dbReference type="Gene3D" id="3.30.1600.10">
    <property type="entry name" value="SIR2/SIRT2 'Small Domain"/>
    <property type="match status" value="1"/>
</dbReference>
<name>A0A1I5TJI3_9BACT</name>
<dbReference type="STRING" id="223786.SAMN05216234_1454"/>
<keyword evidence="2" id="KW-0808">Transferase</keyword>
<sequence length="275" mass="31222">MLEKIKRAREIVKEADAVLITAGAGMGVDSGLPDFRGNEGFWRAYPPIKKLGLSFSEMASPHWFKTDPKLAWAFYGHRLHLYRDTTPHDGFKMLLDLVNEKDENYFIYTSNVDGQFQKAGFSEDKIVEVHGSIHFLQCSKNCQDRIWSADDLEIRVDMDLFEALDIPTCPDCGAVVRPNILMFGDWYWNSRRTDAQQARFDHWFDQILKNSQKVVIIEIGAGTAIATIRSFGNAMSKNYLKATLIRINPRESEVENENSIGLKLGGLEGLKAILE</sequence>
<keyword evidence="7" id="KW-1185">Reference proteome</keyword>
<proteinExistence type="predicted"/>
<dbReference type="PANTHER" id="PTHR11085">
    <property type="entry name" value="NAD-DEPENDENT PROTEIN DEACYLASE SIRTUIN-5, MITOCHONDRIAL-RELATED"/>
    <property type="match status" value="1"/>
</dbReference>
<evidence type="ECO:0000256" key="4">
    <source>
        <dbReference type="PROSITE-ProRule" id="PRU00236"/>
    </source>
</evidence>
<dbReference type="InterPro" id="IPR003000">
    <property type="entry name" value="Sirtuin"/>
</dbReference>
<dbReference type="RefSeq" id="WP_092913821.1">
    <property type="nucleotide sequence ID" value="NZ_FOXB01000045.1"/>
</dbReference>
<dbReference type="PROSITE" id="PS50305">
    <property type="entry name" value="SIRTUIN"/>
    <property type="match status" value="1"/>
</dbReference>
<dbReference type="InterPro" id="IPR050134">
    <property type="entry name" value="NAD-dep_sirtuin_deacylases"/>
</dbReference>
<comment type="caution">
    <text evidence="4">Lacks conserved residue(s) required for the propagation of feature annotation.</text>
</comment>
<keyword evidence="3" id="KW-0520">NAD</keyword>
<dbReference type="GO" id="GO:0017136">
    <property type="term" value="F:histone deacetylase activity, NAD-dependent"/>
    <property type="evidence" value="ECO:0007669"/>
    <property type="project" value="TreeGrafter"/>
</dbReference>
<evidence type="ECO:0000256" key="2">
    <source>
        <dbReference type="ARBA" id="ARBA00022679"/>
    </source>
</evidence>
<dbReference type="Gene3D" id="3.40.50.1220">
    <property type="entry name" value="TPP-binding domain"/>
    <property type="match status" value="1"/>
</dbReference>
<dbReference type="PANTHER" id="PTHR11085:SF10">
    <property type="entry name" value="NAD-DEPENDENT PROTEIN DEACYLASE SIRTUIN-5, MITOCHONDRIAL-RELATED"/>
    <property type="match status" value="1"/>
</dbReference>
<dbReference type="GO" id="GO:0070403">
    <property type="term" value="F:NAD+ binding"/>
    <property type="evidence" value="ECO:0007669"/>
    <property type="project" value="InterPro"/>
</dbReference>
<feature type="domain" description="Deacetylase sirtuin-type" evidence="5">
    <location>
        <begin position="1"/>
        <end position="275"/>
    </location>
</feature>
<dbReference type="Pfam" id="PF02146">
    <property type="entry name" value="SIR2"/>
    <property type="match status" value="1"/>
</dbReference>
<accession>A0A1I5TJI3</accession>
<evidence type="ECO:0000313" key="6">
    <source>
        <dbReference type="EMBL" id="SFP83118.1"/>
    </source>
</evidence>
<dbReference type="InterPro" id="IPR026591">
    <property type="entry name" value="Sirtuin_cat_small_dom_sf"/>
</dbReference>
<dbReference type="InterPro" id="IPR029035">
    <property type="entry name" value="DHS-like_NAD/FAD-binding_dom"/>
</dbReference>
<gene>
    <name evidence="6" type="ORF">SAMN05216234_1454</name>
</gene>
<evidence type="ECO:0000256" key="3">
    <source>
        <dbReference type="ARBA" id="ARBA00023027"/>
    </source>
</evidence>
<dbReference type="InterPro" id="IPR026590">
    <property type="entry name" value="Ssirtuin_cat_dom"/>
</dbReference>
<organism evidence="6 7">
    <name type="scientific">Hydrogenimonas thermophila</name>
    <dbReference type="NCBI Taxonomy" id="223786"/>
    <lineage>
        <taxon>Bacteria</taxon>
        <taxon>Pseudomonadati</taxon>
        <taxon>Campylobacterota</taxon>
        <taxon>Epsilonproteobacteria</taxon>
        <taxon>Campylobacterales</taxon>
        <taxon>Hydrogenimonadaceae</taxon>
        <taxon>Hydrogenimonas</taxon>
    </lineage>
</organism>
<dbReference type="Proteomes" id="UP000199227">
    <property type="component" value="Unassembled WGS sequence"/>
</dbReference>
<reference evidence="6 7" key="1">
    <citation type="submission" date="2016-10" db="EMBL/GenBank/DDBJ databases">
        <authorList>
            <person name="de Groot N.N."/>
        </authorList>
    </citation>
    <scope>NUCLEOTIDE SEQUENCE [LARGE SCALE GENOMIC DNA]</scope>
    <source>
        <strain evidence="6 7">EP1-55-1</strain>
    </source>
</reference>
<evidence type="ECO:0000313" key="7">
    <source>
        <dbReference type="Proteomes" id="UP000199227"/>
    </source>
</evidence>
<evidence type="ECO:0000259" key="5">
    <source>
        <dbReference type="PROSITE" id="PS50305"/>
    </source>
</evidence>